<reference evidence="1 2" key="1">
    <citation type="journal article" date="2005" name="Nucleic Acids Res.">
        <title>Genomic blueprint of Hahella chejuensis, a marine microbe producing an algicidal agent.</title>
        <authorList>
            <person name="Jeong H."/>
            <person name="Yim J.H."/>
            <person name="Lee C."/>
            <person name="Choi S.-H."/>
            <person name="Park Y.K."/>
            <person name="Yoon S.H."/>
            <person name="Hur C.-G."/>
            <person name="Kang H.-Y."/>
            <person name="Kim D."/>
            <person name="Lee H.H."/>
            <person name="Park K.H."/>
            <person name="Park S.-H."/>
            <person name="Park H.-S."/>
            <person name="Lee H.K."/>
            <person name="Oh T.K."/>
            <person name="Kim J.F."/>
        </authorList>
    </citation>
    <scope>NUCLEOTIDE SEQUENCE [LARGE SCALE GENOMIC DNA]</scope>
    <source>
        <strain evidence="1 2">KCTC 2396</strain>
    </source>
</reference>
<protein>
    <submittedName>
        <fullName evidence="1">Uncharacterized protein</fullName>
    </submittedName>
</protein>
<evidence type="ECO:0000313" key="2">
    <source>
        <dbReference type="Proteomes" id="UP000000238"/>
    </source>
</evidence>
<accession>Q2SET9</accession>
<organism evidence="1 2">
    <name type="scientific">Hahella chejuensis (strain KCTC 2396)</name>
    <dbReference type="NCBI Taxonomy" id="349521"/>
    <lineage>
        <taxon>Bacteria</taxon>
        <taxon>Pseudomonadati</taxon>
        <taxon>Pseudomonadota</taxon>
        <taxon>Gammaproteobacteria</taxon>
        <taxon>Oceanospirillales</taxon>
        <taxon>Hahellaceae</taxon>
        <taxon>Hahella</taxon>
    </lineage>
</organism>
<dbReference type="HOGENOM" id="CLU_3328559_0_0_6"/>
<gene>
    <name evidence="1" type="ordered locus">HCH_04125</name>
</gene>
<keyword evidence="2" id="KW-1185">Reference proteome</keyword>
<dbReference type="Proteomes" id="UP000000238">
    <property type="component" value="Chromosome"/>
</dbReference>
<proteinExistence type="predicted"/>
<sequence>MKLKARIFLKLKSGHTPMDNIQIIPCTRDNSILSIVKT</sequence>
<dbReference type="AlphaFoldDB" id="Q2SET9"/>
<evidence type="ECO:0000313" key="1">
    <source>
        <dbReference type="EMBL" id="ABC30835.1"/>
    </source>
</evidence>
<dbReference type="EMBL" id="CP000155">
    <property type="protein sequence ID" value="ABC30835.1"/>
    <property type="molecule type" value="Genomic_DNA"/>
</dbReference>
<dbReference type="KEGG" id="hch:HCH_04125"/>
<name>Q2SET9_HAHCH</name>